<dbReference type="PANTHER" id="PTHR24203:SF86">
    <property type="entry name" value="PROTEASOME 26S SUBUNIT, NON-ATPASE 10"/>
    <property type="match status" value="1"/>
</dbReference>
<dbReference type="GO" id="GO:0003723">
    <property type="term" value="F:RNA binding"/>
    <property type="evidence" value="ECO:0007669"/>
    <property type="project" value="UniProtKB-UniRule"/>
</dbReference>
<evidence type="ECO:0000256" key="2">
    <source>
        <dbReference type="ARBA" id="ARBA00022737"/>
    </source>
</evidence>
<dbReference type="PROSITE" id="PS50088">
    <property type="entry name" value="ANK_REPEAT"/>
    <property type="match status" value="1"/>
</dbReference>
<feature type="region of interest" description="Disordered" evidence="9">
    <location>
        <begin position="775"/>
        <end position="800"/>
    </location>
</feature>
<keyword evidence="3 8" id="KW-0863">Zinc-finger</keyword>
<keyword evidence="7" id="KW-0694">RNA-binding</keyword>
<evidence type="ECO:0000256" key="1">
    <source>
        <dbReference type="ARBA" id="ARBA00022723"/>
    </source>
</evidence>
<dbReference type="Gene3D" id="3.30.70.330">
    <property type="match status" value="1"/>
</dbReference>
<evidence type="ECO:0000256" key="3">
    <source>
        <dbReference type="ARBA" id="ARBA00022771"/>
    </source>
</evidence>
<dbReference type="InterPro" id="IPR025605">
    <property type="entry name" value="OST-HTH/LOTUS_dom"/>
</dbReference>
<comment type="caution">
    <text evidence="13">The sequence shown here is derived from an EMBL/GenBank/DDBJ whole genome shotgun (WGS) entry which is preliminary data.</text>
</comment>
<gene>
    <name evidence="13" type="ORF">HHK36_024737</name>
</gene>
<dbReference type="InterPro" id="IPR036770">
    <property type="entry name" value="Ankyrin_rpt-contain_sf"/>
</dbReference>
<dbReference type="Gene3D" id="1.25.40.20">
    <property type="entry name" value="Ankyrin repeat-containing domain"/>
    <property type="match status" value="2"/>
</dbReference>
<dbReference type="Pfam" id="PF12872">
    <property type="entry name" value="OST-HTH"/>
    <property type="match status" value="1"/>
</dbReference>
<dbReference type="InterPro" id="IPR041966">
    <property type="entry name" value="LOTUS-like"/>
</dbReference>
<dbReference type="PROSITE" id="PS50103">
    <property type="entry name" value="ZF_C3H1"/>
    <property type="match status" value="1"/>
</dbReference>
<dbReference type="InterPro" id="IPR013083">
    <property type="entry name" value="Znf_RING/FYVE/PHD"/>
</dbReference>
<dbReference type="SUPFAM" id="SSF48403">
    <property type="entry name" value="Ankyrin repeat"/>
    <property type="match status" value="1"/>
</dbReference>
<evidence type="ECO:0000256" key="9">
    <source>
        <dbReference type="SAM" id="MobiDB-lite"/>
    </source>
</evidence>
<evidence type="ECO:0000259" key="12">
    <source>
        <dbReference type="PROSITE" id="PS51644"/>
    </source>
</evidence>
<evidence type="ECO:0000256" key="6">
    <source>
        <dbReference type="PROSITE-ProRule" id="PRU00023"/>
    </source>
</evidence>
<evidence type="ECO:0000259" key="11">
    <source>
        <dbReference type="PROSITE" id="PS50103"/>
    </source>
</evidence>
<dbReference type="SUPFAM" id="SSF54928">
    <property type="entry name" value="RNA-binding domain, RBD"/>
    <property type="match status" value="1"/>
</dbReference>
<dbReference type="InterPro" id="IPR002110">
    <property type="entry name" value="Ankyrin_rpt"/>
</dbReference>
<dbReference type="PROSITE" id="PS51644">
    <property type="entry name" value="HTH_OST"/>
    <property type="match status" value="1"/>
</dbReference>
<keyword evidence="2" id="KW-0677">Repeat</keyword>
<dbReference type="Proteomes" id="UP000655225">
    <property type="component" value="Unassembled WGS sequence"/>
</dbReference>
<keyword evidence="14" id="KW-1185">Reference proteome</keyword>
<evidence type="ECO:0000313" key="13">
    <source>
        <dbReference type="EMBL" id="KAF8390214.1"/>
    </source>
</evidence>
<dbReference type="PANTHER" id="PTHR24203">
    <property type="entry name" value="ANKYRIN REPEAT FAMILY PROTEIN"/>
    <property type="match status" value="1"/>
</dbReference>
<protein>
    <submittedName>
        <fullName evidence="13">Uncharacterized protein</fullName>
    </submittedName>
</protein>
<dbReference type="AlphaFoldDB" id="A0A835D7S1"/>
<accession>A0A835D7S1</accession>
<dbReference type="CDD" id="cd08824">
    <property type="entry name" value="LOTUS"/>
    <property type="match status" value="1"/>
</dbReference>
<dbReference type="GO" id="GO:0010468">
    <property type="term" value="P:regulation of gene expression"/>
    <property type="evidence" value="ECO:0007669"/>
    <property type="project" value="UniProtKB-ARBA"/>
</dbReference>
<feature type="domain" description="HTH OST-type" evidence="12">
    <location>
        <begin position="845"/>
        <end position="925"/>
    </location>
</feature>
<dbReference type="InterPro" id="IPR000504">
    <property type="entry name" value="RRM_dom"/>
</dbReference>
<keyword evidence="5 6" id="KW-0040">ANK repeat</keyword>
<dbReference type="OrthoDB" id="673776at2759"/>
<dbReference type="PROSITE" id="PS50297">
    <property type="entry name" value="ANK_REP_REGION"/>
    <property type="match status" value="1"/>
</dbReference>
<dbReference type="Pfam" id="PF13637">
    <property type="entry name" value="Ank_4"/>
    <property type="match status" value="1"/>
</dbReference>
<organism evidence="13 14">
    <name type="scientific">Tetracentron sinense</name>
    <name type="common">Spur-leaf</name>
    <dbReference type="NCBI Taxonomy" id="13715"/>
    <lineage>
        <taxon>Eukaryota</taxon>
        <taxon>Viridiplantae</taxon>
        <taxon>Streptophyta</taxon>
        <taxon>Embryophyta</taxon>
        <taxon>Tracheophyta</taxon>
        <taxon>Spermatophyta</taxon>
        <taxon>Magnoliopsida</taxon>
        <taxon>Trochodendrales</taxon>
        <taxon>Trochodendraceae</taxon>
        <taxon>Tetracentron</taxon>
    </lineage>
</organism>
<sequence length="1230" mass="138261">MGEESIHHALLLCSHAKCSWFGVAIPGWDGLDDYLSVAEWWIKIEDSESRERGYNEFLIQVISLLWCIWIAQNGKLFEGRKIDPCATIIRSNEFVVEIQGVIETFDFELSNLFTSQPKGVTSCKAEDIASEELQEFKIEEFGRLDTENSLFESVWRDDRVRLVYLSKRLSEKASNQEGFEGSEDTDLEPIDLRIVSRLLQLCCKFDSVECAAALINGEIGLVPHINEMDGDGRTALHNAAETHATRCIELLLRKGARTDLKSKDGRAQLALKTALSSRRMQVLWNPDDAIEDLLVFLSERDLSSVRILAENTKETTEVAYRSAMEGQIISLAALLMVAAEKVNTSILVLRTDGGSGSKETSTIYECVIREALSLGQWPSSRAVRRLCTSSNVENTEKRRLLLREIELLQQFGAVAQTTSPHKRVTSSLIRASQAGDEAVVKLLVKTNIDLNATDAEGNSALHWCLRTSSCSSPKSLRIAWLLLKHGARVSQRNRLGLNALHFSAANGNFQALQILLLRDPDCVNATTEMKETPLFFAVKNDFMDCAQLLLRYGASSQVLNLRGQRPLDLTKSQDMRSMLSSTNVHFFNRAFPVKQKSTVWLNNDQFHSEIPEAFLNIREEDSTIESCLGAKTEICRYFESPGGCVRGDKCYYAHGEEELRLTRLTKQGTLLVPCPPSEDLKRKIFIGGLPASVDSDTLSEFFEDLFGSVKDAIVIESQAGDHLQSRGFGFVTFKDEECVAAAVKAHFVTIMGKQVEIKSAVPKFTLYEEIPKPLPRQQQEHQRRNQFQLQVLRPKANDNEETRAVPLSWAERLLGGKQKIGSNMAQAQVCTTAGDQTLPSWVTTFSKWLPGFLHEVSKRLREGEWYPLSSLKGDFRATCGLELDHTSLGYLKLSDFMRSFPGICRMKVVPVGGRGPATHMVLLPNLPRPHQQHQYYPIKVPHVSSSVPSLDENDDHDLHDDDNRSLQSLLSVVYGNFGYVGSSTGEEISSSGAPERNLGQERTTSVDSRFLEFLKPDPIFLNRTWLGNENVEETRGGADDGRRGDGKEEEKKPRQHRHVALEALARIQKNSSVFFLREYDFYQKYKASLERGKCFACGKRKMLWANFPCGHLLWCGDCKLIVTREAGTYASEHTYCVVCNANVEKIDLMPWNEICKHQCDDATNDEEFPPYNPDHLRGNPCPPETDHNSLPLHALKIIDALREPLSCKDGKACPRRSNCKNSCHMVLSRH</sequence>
<evidence type="ECO:0000313" key="14">
    <source>
        <dbReference type="Proteomes" id="UP000655225"/>
    </source>
</evidence>
<feature type="compositionally biased region" description="Basic and acidic residues" evidence="9">
    <location>
        <begin position="1032"/>
        <end position="1052"/>
    </location>
</feature>
<dbReference type="SUPFAM" id="SSF90229">
    <property type="entry name" value="CCCH zinc finger"/>
    <property type="match status" value="1"/>
</dbReference>
<dbReference type="PROSITE" id="PS50102">
    <property type="entry name" value="RRM"/>
    <property type="match status" value="1"/>
</dbReference>
<keyword evidence="4 8" id="KW-0862">Zinc</keyword>
<dbReference type="InterPro" id="IPR036855">
    <property type="entry name" value="Znf_CCCH_sf"/>
</dbReference>
<dbReference type="SMART" id="SM00248">
    <property type="entry name" value="ANK"/>
    <property type="match status" value="5"/>
</dbReference>
<feature type="domain" description="RRM" evidence="10">
    <location>
        <begin position="682"/>
        <end position="762"/>
    </location>
</feature>
<proteinExistence type="predicted"/>
<dbReference type="GO" id="GO:0008270">
    <property type="term" value="F:zinc ion binding"/>
    <property type="evidence" value="ECO:0007669"/>
    <property type="project" value="UniProtKB-KW"/>
</dbReference>
<feature type="region of interest" description="Disordered" evidence="9">
    <location>
        <begin position="1031"/>
        <end position="1055"/>
    </location>
</feature>
<dbReference type="OMA" id="CRYFESP"/>
<reference evidence="13 14" key="1">
    <citation type="submission" date="2020-04" db="EMBL/GenBank/DDBJ databases">
        <title>Plant Genome Project.</title>
        <authorList>
            <person name="Zhang R.-G."/>
        </authorList>
    </citation>
    <scope>NUCLEOTIDE SEQUENCE [LARGE SCALE GENOMIC DNA]</scope>
    <source>
        <strain evidence="13">YNK0</strain>
        <tissue evidence="13">Leaf</tissue>
    </source>
</reference>
<dbReference type="SMART" id="SM00360">
    <property type="entry name" value="RRM"/>
    <property type="match status" value="1"/>
</dbReference>
<dbReference type="InterPro" id="IPR035979">
    <property type="entry name" value="RBD_domain_sf"/>
</dbReference>
<name>A0A835D7S1_TETSI</name>
<evidence type="ECO:0000256" key="7">
    <source>
        <dbReference type="PROSITE-ProRule" id="PRU00176"/>
    </source>
</evidence>
<evidence type="ECO:0000259" key="10">
    <source>
        <dbReference type="PROSITE" id="PS50102"/>
    </source>
</evidence>
<dbReference type="InterPro" id="IPR000571">
    <property type="entry name" value="Znf_CCCH"/>
</dbReference>
<dbReference type="Pfam" id="PF12796">
    <property type="entry name" value="Ank_2"/>
    <property type="match status" value="2"/>
</dbReference>
<feature type="domain" description="C3H1-type" evidence="11">
    <location>
        <begin position="629"/>
        <end position="657"/>
    </location>
</feature>
<feature type="zinc finger region" description="C3H1-type" evidence="8">
    <location>
        <begin position="629"/>
        <end position="657"/>
    </location>
</feature>
<dbReference type="Gene3D" id="3.30.420.610">
    <property type="entry name" value="LOTUS domain-like"/>
    <property type="match status" value="1"/>
</dbReference>
<dbReference type="Gene3D" id="4.10.1000.10">
    <property type="entry name" value="Zinc finger, CCCH-type"/>
    <property type="match status" value="1"/>
</dbReference>
<evidence type="ECO:0000256" key="8">
    <source>
        <dbReference type="PROSITE-ProRule" id="PRU00723"/>
    </source>
</evidence>
<feature type="repeat" description="ANK" evidence="6">
    <location>
        <begin position="231"/>
        <end position="263"/>
    </location>
</feature>
<keyword evidence="1 8" id="KW-0479">Metal-binding</keyword>
<dbReference type="EMBL" id="JABCRI010000018">
    <property type="protein sequence ID" value="KAF8390214.1"/>
    <property type="molecule type" value="Genomic_DNA"/>
</dbReference>
<evidence type="ECO:0000256" key="4">
    <source>
        <dbReference type="ARBA" id="ARBA00022833"/>
    </source>
</evidence>
<dbReference type="Pfam" id="PF00076">
    <property type="entry name" value="RRM_1"/>
    <property type="match status" value="1"/>
</dbReference>
<evidence type="ECO:0000256" key="5">
    <source>
        <dbReference type="ARBA" id="ARBA00023043"/>
    </source>
</evidence>
<dbReference type="InterPro" id="IPR012677">
    <property type="entry name" value="Nucleotide-bd_a/b_plait_sf"/>
</dbReference>
<dbReference type="SMART" id="SM00356">
    <property type="entry name" value="ZnF_C3H1"/>
    <property type="match status" value="1"/>
</dbReference>
<dbReference type="Gene3D" id="3.30.40.10">
    <property type="entry name" value="Zinc/RING finger domain, C3HC4 (zinc finger)"/>
    <property type="match status" value="1"/>
</dbReference>